<accession>A0A926DUK4</accession>
<sequence>MRQLPDVEFRMALGMDGIPYELDLLLGKYYFEQFAKGLMAVDLTGKEENREYTGFYCVEGVYETRLDIDRAVYQLRAFHDYLKEQDFGVEARYSLHYNENLINVTPDSYVTNVSTDGDFQRLKSLALDAAQYRVALDPFSVAELTAAVQNADDTGKFTLIMKLEIKSYTGIWH</sequence>
<dbReference type="AlphaFoldDB" id="A0A926DUK4"/>
<dbReference type="EMBL" id="JACRSQ010000010">
    <property type="protein sequence ID" value="MBC8543540.1"/>
    <property type="molecule type" value="Genomic_DNA"/>
</dbReference>
<keyword evidence="2" id="KW-1185">Reference proteome</keyword>
<evidence type="ECO:0000313" key="1">
    <source>
        <dbReference type="EMBL" id="MBC8543540.1"/>
    </source>
</evidence>
<gene>
    <name evidence="1" type="ORF">H8730_08285</name>
</gene>
<dbReference type="Proteomes" id="UP000657006">
    <property type="component" value="Unassembled WGS sequence"/>
</dbReference>
<organism evidence="1 2">
    <name type="scientific">Bianquea renquensis</name>
    <dbReference type="NCBI Taxonomy" id="2763661"/>
    <lineage>
        <taxon>Bacteria</taxon>
        <taxon>Bacillati</taxon>
        <taxon>Bacillota</taxon>
        <taxon>Clostridia</taxon>
        <taxon>Eubacteriales</taxon>
        <taxon>Bianqueaceae</taxon>
        <taxon>Bianquea</taxon>
    </lineage>
</organism>
<reference evidence="1" key="1">
    <citation type="submission" date="2020-08" db="EMBL/GenBank/DDBJ databases">
        <title>Genome public.</title>
        <authorList>
            <person name="Liu C."/>
            <person name="Sun Q."/>
        </authorList>
    </citation>
    <scope>NUCLEOTIDE SEQUENCE</scope>
    <source>
        <strain evidence="1">NSJ-32</strain>
    </source>
</reference>
<comment type="caution">
    <text evidence="1">The sequence shown here is derived from an EMBL/GenBank/DDBJ whole genome shotgun (WGS) entry which is preliminary data.</text>
</comment>
<name>A0A926DUK4_9FIRM</name>
<dbReference type="RefSeq" id="WP_177720183.1">
    <property type="nucleotide sequence ID" value="NZ_JACRSQ010000010.1"/>
</dbReference>
<evidence type="ECO:0000313" key="2">
    <source>
        <dbReference type="Proteomes" id="UP000657006"/>
    </source>
</evidence>
<protein>
    <submittedName>
        <fullName evidence="1">Uncharacterized protein</fullName>
    </submittedName>
</protein>
<proteinExistence type="predicted"/>